<gene>
    <name evidence="1" type="ORF">Pan161_18200</name>
</gene>
<proteinExistence type="predicted"/>
<protein>
    <submittedName>
        <fullName evidence="1">Uncharacterized protein</fullName>
    </submittedName>
</protein>
<dbReference type="Proteomes" id="UP000316855">
    <property type="component" value="Chromosome"/>
</dbReference>
<name>A0A517VAY9_9PLAN</name>
<evidence type="ECO:0000313" key="2">
    <source>
        <dbReference type="Proteomes" id="UP000316855"/>
    </source>
</evidence>
<keyword evidence="2" id="KW-1185">Reference proteome</keyword>
<dbReference type="RefSeq" id="WP_145225926.1">
    <property type="nucleotide sequence ID" value="NZ_CP036343.1"/>
</dbReference>
<evidence type="ECO:0000313" key="1">
    <source>
        <dbReference type="EMBL" id="QDT90170.1"/>
    </source>
</evidence>
<dbReference type="KEGG" id="gax:Pan161_18200"/>
<sequence length="141" mass="16191">MVDINLIGSEIKTLSPSLLDRIRRIKERAIGTIAEYSPCLWIADLICTSDDARVLLIPFKAIADTDGPNYDRIAEIEQLLEHWDDSKNSQDMLEICEILDLLIKEDIYDWDSLVYWDAKLILESLHTAVVRQVDMLKTNLS</sequence>
<organism evidence="1 2">
    <name type="scientific">Gimesia algae</name>
    <dbReference type="NCBI Taxonomy" id="2527971"/>
    <lineage>
        <taxon>Bacteria</taxon>
        <taxon>Pseudomonadati</taxon>
        <taxon>Planctomycetota</taxon>
        <taxon>Planctomycetia</taxon>
        <taxon>Planctomycetales</taxon>
        <taxon>Planctomycetaceae</taxon>
        <taxon>Gimesia</taxon>
    </lineage>
</organism>
<reference evidence="1 2" key="1">
    <citation type="submission" date="2019-02" db="EMBL/GenBank/DDBJ databases">
        <title>Deep-cultivation of Planctomycetes and their phenomic and genomic characterization uncovers novel biology.</title>
        <authorList>
            <person name="Wiegand S."/>
            <person name="Jogler M."/>
            <person name="Boedeker C."/>
            <person name="Pinto D."/>
            <person name="Vollmers J."/>
            <person name="Rivas-Marin E."/>
            <person name="Kohn T."/>
            <person name="Peeters S.H."/>
            <person name="Heuer A."/>
            <person name="Rast P."/>
            <person name="Oberbeckmann S."/>
            <person name="Bunk B."/>
            <person name="Jeske O."/>
            <person name="Meyerdierks A."/>
            <person name="Storesund J.E."/>
            <person name="Kallscheuer N."/>
            <person name="Luecker S."/>
            <person name="Lage O.M."/>
            <person name="Pohl T."/>
            <person name="Merkel B.J."/>
            <person name="Hornburger P."/>
            <person name="Mueller R.-W."/>
            <person name="Bruemmer F."/>
            <person name="Labrenz M."/>
            <person name="Spormann A.M."/>
            <person name="Op den Camp H."/>
            <person name="Overmann J."/>
            <person name="Amann R."/>
            <person name="Jetten M.S.M."/>
            <person name="Mascher T."/>
            <person name="Medema M.H."/>
            <person name="Devos D.P."/>
            <person name="Kaster A.-K."/>
            <person name="Ovreas L."/>
            <person name="Rohde M."/>
            <person name="Galperin M.Y."/>
            <person name="Jogler C."/>
        </authorList>
    </citation>
    <scope>NUCLEOTIDE SEQUENCE [LARGE SCALE GENOMIC DNA]</scope>
    <source>
        <strain evidence="1 2">Pan161</strain>
    </source>
</reference>
<dbReference type="EMBL" id="CP036343">
    <property type="protein sequence ID" value="QDT90170.1"/>
    <property type="molecule type" value="Genomic_DNA"/>
</dbReference>
<accession>A0A517VAY9</accession>
<dbReference type="AlphaFoldDB" id="A0A517VAY9"/>